<accession>A0A8S1ZSW8</accession>
<evidence type="ECO:0000313" key="2">
    <source>
        <dbReference type="EMBL" id="CAE5964537.1"/>
    </source>
</evidence>
<evidence type="ECO:0000313" key="3">
    <source>
        <dbReference type="Proteomes" id="UP000682877"/>
    </source>
</evidence>
<organism evidence="2 3">
    <name type="scientific">Arabidopsis arenosa</name>
    <name type="common">Sand rock-cress</name>
    <name type="synonym">Cardaminopsis arenosa</name>
    <dbReference type="NCBI Taxonomy" id="38785"/>
    <lineage>
        <taxon>Eukaryota</taxon>
        <taxon>Viridiplantae</taxon>
        <taxon>Streptophyta</taxon>
        <taxon>Embryophyta</taxon>
        <taxon>Tracheophyta</taxon>
        <taxon>Spermatophyta</taxon>
        <taxon>Magnoliopsida</taxon>
        <taxon>eudicotyledons</taxon>
        <taxon>Gunneridae</taxon>
        <taxon>Pentapetalae</taxon>
        <taxon>rosids</taxon>
        <taxon>malvids</taxon>
        <taxon>Brassicales</taxon>
        <taxon>Brassicaceae</taxon>
        <taxon>Camelineae</taxon>
        <taxon>Arabidopsis</taxon>
    </lineage>
</organism>
<proteinExistence type="predicted"/>
<reference evidence="2" key="1">
    <citation type="submission" date="2021-01" db="EMBL/GenBank/DDBJ databases">
        <authorList>
            <person name="Bezrukov I."/>
        </authorList>
    </citation>
    <scope>NUCLEOTIDE SEQUENCE</scope>
</reference>
<feature type="compositionally biased region" description="Polar residues" evidence="1">
    <location>
        <begin position="127"/>
        <end position="145"/>
    </location>
</feature>
<protein>
    <submittedName>
        <fullName evidence="2">Uncharacterized protein</fullName>
    </submittedName>
</protein>
<dbReference type="Proteomes" id="UP000682877">
    <property type="component" value="Chromosome 2"/>
</dbReference>
<dbReference type="PANTHER" id="PTHR14791">
    <property type="entry name" value="BOMB/KIRA PROTEINS"/>
    <property type="match status" value="1"/>
</dbReference>
<keyword evidence="3" id="KW-1185">Reference proteome</keyword>
<dbReference type="AlphaFoldDB" id="A0A8S1ZSW8"/>
<feature type="compositionally biased region" description="Polar residues" evidence="1">
    <location>
        <begin position="108"/>
        <end position="118"/>
    </location>
</feature>
<gene>
    <name evidence="2" type="ORF">AARE701A_LOCUS5734</name>
</gene>
<dbReference type="InterPro" id="IPR051105">
    <property type="entry name" value="WWC/KIBRA_Hippo_Reg"/>
</dbReference>
<dbReference type="PANTHER" id="PTHR14791:SF53">
    <property type="entry name" value="E3 UBIQUITIN-PROTEIN LIGASE"/>
    <property type="match status" value="1"/>
</dbReference>
<evidence type="ECO:0000256" key="1">
    <source>
        <dbReference type="SAM" id="MobiDB-lite"/>
    </source>
</evidence>
<sequence>MVSRQEGTLYSRKRDFTVYGEEFHNSFKKIKQEDQSQSKVQSTLFTERPNSESMRSITFDFELHLHTPLPSDWQTKGYSRTSDDHRAYTKDPVIVGQPKMSLDLELNLSPSGSPSRTTTIKKDEYSSNHNETVTSSKGKDLTNTSKKSIIGTGLSRSPSWLAFEGGDDEDVDHKGQEMVTTVCMKCHMLVMLCTSTPVCPNCKFMHPHDHSSTKLFKPSNLLRLLC</sequence>
<dbReference type="EMBL" id="LR999452">
    <property type="protein sequence ID" value="CAE5964537.1"/>
    <property type="molecule type" value="Genomic_DNA"/>
</dbReference>
<feature type="region of interest" description="Disordered" evidence="1">
    <location>
        <begin position="106"/>
        <end position="145"/>
    </location>
</feature>
<name>A0A8S1ZSW8_ARAAE</name>